<evidence type="ECO:0000256" key="9">
    <source>
        <dbReference type="ARBA" id="ARBA00022729"/>
    </source>
</evidence>
<dbReference type="NCBIfam" id="TIGR04207">
    <property type="entry name" value="halo_sig_pep"/>
    <property type="match status" value="1"/>
</dbReference>
<evidence type="ECO:0000256" key="11">
    <source>
        <dbReference type="ARBA" id="ARBA00023136"/>
    </source>
</evidence>
<evidence type="ECO:0000313" key="17">
    <source>
        <dbReference type="Proteomes" id="UP001596333"/>
    </source>
</evidence>
<reference evidence="16 17" key="1">
    <citation type="journal article" date="2019" name="Int. J. Syst. Evol. Microbiol.">
        <title>The Global Catalogue of Microorganisms (GCM) 10K type strain sequencing project: providing services to taxonomists for standard genome sequencing and annotation.</title>
        <authorList>
            <consortium name="The Broad Institute Genomics Platform"/>
            <consortium name="The Broad Institute Genome Sequencing Center for Infectious Disease"/>
            <person name="Wu L."/>
            <person name="Ma J."/>
        </authorList>
    </citation>
    <scope>NUCLEOTIDE SEQUENCE [LARGE SCALE GENOMIC DNA]</scope>
    <source>
        <strain evidence="16 17">Y73</strain>
    </source>
</reference>
<feature type="compositionally biased region" description="Acidic residues" evidence="13">
    <location>
        <begin position="701"/>
        <end position="761"/>
    </location>
</feature>
<evidence type="ECO:0000256" key="10">
    <source>
        <dbReference type="ARBA" id="ARBA00022989"/>
    </source>
</evidence>
<dbReference type="EMBL" id="JBHSXI010000001">
    <property type="protein sequence ID" value="MFC6887682.1"/>
    <property type="molecule type" value="Genomic_DNA"/>
</dbReference>
<dbReference type="GO" id="GO:0005886">
    <property type="term" value="C:plasma membrane"/>
    <property type="evidence" value="ECO:0007669"/>
    <property type="project" value="UniProtKB-SubCell"/>
</dbReference>
<dbReference type="InterPro" id="IPR057149">
    <property type="entry name" value="DUF7827"/>
</dbReference>
<sequence length="787" mass="84210">MTNTTNTRRKVGAVFFSLLMVLSMAAVGFAGSATAQTSNPTDVDFVVDGDTNPGIVYQGQIVNAVDIQADTGYVLRSVDEYDGDDISSSTFEAEYETNSDGDLTIDTDSLESGDYFLRGPDLDETRDNTFELTVQQLSAEWAEDTYDSGEEEAELQVESQRNSYNVNISADGLDYDDLDDLFEGESTVNGVDRAENQDDDEIIVRGYRDDSIVADFSNTDIDAGDYEFNLEVYDTEASDSASMTLEEEDVSADFADGITTTAAGDIAEITVELDDSDSTFVSIGGNDVGYFDVVYVEDDNDDDEVTFQVNTRTLGTDETANAYSSEDDIVEPDAVSEGASFEDDDGDPFTDTADFRTSSNGLDQGDLARPLQPTEYDLIASNGAFSVDDDGDLVVENERDIATLDLVEPAIDGITTHTVPAGSTDDADDVEELLEDATESEDIALDDRMVIQVEATGIEGYIAQESGNDLTNLNEGIDGDVFNTLVDDANEQGVNFDVEATSATANQEPAELNFAETTVYFGDGQFFVVADTSNEDTFDQSVSDGDSFDVTYEYVTDDNRYRFDDANSPPEWDSTDGDDSFPYFAAGDEASAEASFDLADREASFDNENADDFVEVAVDEEASITGTTNVAPGSDVSVRLRSSSDVSTQFILTDNDAEISEDGTFEATIDTTEGEVDNEATLHFRVGSTNIEEADAILVESTDDGEDGSDDGDDGSDDGEDGDDGSDDGEDGTDDGEDGSDDGDDGSDDGEDGDDGDDTDDSTPGFGALVALVALIAAALLATRRTE</sequence>
<dbReference type="InterPro" id="IPR026371">
    <property type="entry name" value="PGF_CTERM"/>
</dbReference>
<dbReference type="NCBIfam" id="NF045517">
    <property type="entry name" value="halo_surf_dom"/>
    <property type="match status" value="1"/>
</dbReference>
<keyword evidence="7" id="KW-0701">S-layer</keyword>
<evidence type="ECO:0000313" key="16">
    <source>
        <dbReference type="EMBL" id="MFC6887682.1"/>
    </source>
</evidence>
<evidence type="ECO:0000256" key="8">
    <source>
        <dbReference type="ARBA" id="ARBA00022692"/>
    </source>
</evidence>
<evidence type="ECO:0000256" key="6">
    <source>
        <dbReference type="ARBA" id="ARBA00022525"/>
    </source>
</evidence>
<evidence type="ECO:0000256" key="3">
    <source>
        <dbReference type="ARBA" id="ARBA00009327"/>
    </source>
</evidence>
<dbReference type="GO" id="GO:0030115">
    <property type="term" value="C:S-layer"/>
    <property type="evidence" value="ECO:0007669"/>
    <property type="project" value="UniProtKB-SubCell"/>
</dbReference>
<evidence type="ECO:0000256" key="12">
    <source>
        <dbReference type="ARBA" id="ARBA00023180"/>
    </source>
</evidence>
<dbReference type="NCBIfam" id="TIGR04126">
    <property type="entry name" value="PGF_CTERM"/>
    <property type="match status" value="1"/>
</dbReference>
<evidence type="ECO:0000259" key="14">
    <source>
        <dbReference type="Pfam" id="PF18204"/>
    </source>
</evidence>
<organism evidence="16 17">
    <name type="scientific">Halorubrum trueperi</name>
    <dbReference type="NCBI Taxonomy" id="2004704"/>
    <lineage>
        <taxon>Archaea</taxon>
        <taxon>Methanobacteriati</taxon>
        <taxon>Methanobacteriota</taxon>
        <taxon>Stenosarchaea group</taxon>
        <taxon>Halobacteria</taxon>
        <taxon>Halobacteriales</taxon>
        <taxon>Haloferacaceae</taxon>
        <taxon>Halorubrum</taxon>
    </lineage>
</organism>
<keyword evidence="12" id="KW-0325">Glycoprotein</keyword>
<feature type="domain" description="PGF-CTERM archaeal protein-sorting signal" evidence="14">
    <location>
        <begin position="763"/>
        <end position="785"/>
    </location>
</feature>
<keyword evidence="8" id="KW-0812">Transmembrane</keyword>
<dbReference type="Proteomes" id="UP001596333">
    <property type="component" value="Unassembled WGS sequence"/>
</dbReference>
<protein>
    <submittedName>
        <fullName evidence="16">BGTF surface domain-containing protein</fullName>
    </submittedName>
</protein>
<feature type="domain" description="DUF7827" evidence="15">
    <location>
        <begin position="248"/>
        <end position="352"/>
    </location>
</feature>
<proteinExistence type="inferred from homology"/>
<keyword evidence="9" id="KW-0732">Signal</keyword>
<keyword evidence="10" id="KW-1133">Transmembrane helix</keyword>
<feature type="region of interest" description="Disordered" evidence="13">
    <location>
        <begin position="337"/>
        <end position="366"/>
    </location>
</feature>
<evidence type="ECO:0000256" key="2">
    <source>
        <dbReference type="ARBA" id="ARBA00004237"/>
    </source>
</evidence>
<comment type="similarity">
    <text evidence="3">Belongs to the halobacterial S-layer protein family.</text>
</comment>
<comment type="subcellular location">
    <subcellularLocation>
        <location evidence="1">Cell membrane</location>
    </subcellularLocation>
    <subcellularLocation>
        <location evidence="2">Secreted</location>
        <location evidence="2">Cell wall</location>
        <location evidence="2">S-layer</location>
    </subcellularLocation>
</comment>
<evidence type="ECO:0000256" key="4">
    <source>
        <dbReference type="ARBA" id="ARBA00022475"/>
    </source>
</evidence>
<gene>
    <name evidence="16" type="ORF">ACFQEY_01235</name>
</gene>
<evidence type="ECO:0000256" key="7">
    <source>
        <dbReference type="ARBA" id="ARBA00022601"/>
    </source>
</evidence>
<dbReference type="Pfam" id="PF25162">
    <property type="entry name" value="DUF7827"/>
    <property type="match status" value="1"/>
</dbReference>
<feature type="region of interest" description="Disordered" evidence="13">
    <location>
        <begin position="700"/>
        <end position="765"/>
    </location>
</feature>
<evidence type="ECO:0000256" key="5">
    <source>
        <dbReference type="ARBA" id="ARBA00022512"/>
    </source>
</evidence>
<dbReference type="Pfam" id="PF18204">
    <property type="entry name" value="PGF-CTERM"/>
    <property type="match status" value="1"/>
</dbReference>
<dbReference type="AlphaFoldDB" id="A0ABD5UK79"/>
<keyword evidence="5" id="KW-0134">Cell wall</keyword>
<evidence type="ECO:0000259" key="15">
    <source>
        <dbReference type="Pfam" id="PF25162"/>
    </source>
</evidence>
<dbReference type="InterPro" id="IPR026452">
    <property type="entry name" value="Surf_glycop_sig_pep"/>
</dbReference>
<keyword evidence="6" id="KW-0964">Secreted</keyword>
<name>A0ABD5UK79_9EURY</name>
<comment type="caution">
    <text evidence="16">The sequence shown here is derived from an EMBL/GenBank/DDBJ whole genome shotgun (WGS) entry which is preliminary data.</text>
</comment>
<evidence type="ECO:0000256" key="1">
    <source>
        <dbReference type="ARBA" id="ARBA00004236"/>
    </source>
</evidence>
<evidence type="ECO:0000256" key="13">
    <source>
        <dbReference type="SAM" id="MobiDB-lite"/>
    </source>
</evidence>
<dbReference type="RefSeq" id="WP_379763993.1">
    <property type="nucleotide sequence ID" value="NZ_JBHSXI010000001.1"/>
</dbReference>
<keyword evidence="4" id="KW-1003">Cell membrane</keyword>
<feature type="region of interest" description="Disordered" evidence="13">
    <location>
        <begin position="561"/>
        <end position="581"/>
    </location>
</feature>
<keyword evidence="11" id="KW-0472">Membrane</keyword>
<accession>A0ABD5UK79</accession>
<keyword evidence="17" id="KW-1185">Reference proteome</keyword>